<evidence type="ECO:0000256" key="1">
    <source>
        <dbReference type="SAM" id="Phobius"/>
    </source>
</evidence>
<protein>
    <submittedName>
        <fullName evidence="2">Uncharacterized protein</fullName>
    </submittedName>
</protein>
<name>A0AA37MDY9_SEGBR</name>
<feature type="transmembrane region" description="Helical" evidence="1">
    <location>
        <begin position="82"/>
        <end position="106"/>
    </location>
</feature>
<dbReference type="AlphaFoldDB" id="A0AA37MDY9"/>
<keyword evidence="1" id="KW-0812">Transmembrane</keyword>
<comment type="caution">
    <text evidence="2">The sequence shown here is derived from an EMBL/GenBank/DDBJ whole genome shotgun (WGS) entry which is preliminary data.</text>
</comment>
<accession>A0AA37MDY9</accession>
<keyword evidence="1" id="KW-0472">Membrane</keyword>
<gene>
    <name evidence="2" type="ORF">PRRU23_23300</name>
</gene>
<proteinExistence type="predicted"/>
<keyword evidence="1" id="KW-1133">Transmembrane helix</keyword>
<feature type="transmembrane region" description="Helical" evidence="1">
    <location>
        <begin position="112"/>
        <end position="136"/>
    </location>
</feature>
<evidence type="ECO:0000313" key="3">
    <source>
        <dbReference type="Proteomes" id="UP000887043"/>
    </source>
</evidence>
<dbReference type="Proteomes" id="UP000887043">
    <property type="component" value="Unassembled WGS sequence"/>
</dbReference>
<sequence length="152" mass="16375">MEKNAENSTIDNKLRIHWCASDERGFYGNQYVKTMKLTTLGKGITKFTGPIGNLLTANDIYMGMYYDCSDYKKTGYTDWYHTAYATAGFAGGTVGGLAGLQAGAALGAEMGIWIEGVGMFPGSIIGGIIGGIYGSFKGSMKGKDMINKIYNR</sequence>
<organism evidence="2 3">
    <name type="scientific">Segatella bryantii</name>
    <name type="common">Prevotella bryantii</name>
    <dbReference type="NCBI Taxonomy" id="77095"/>
    <lineage>
        <taxon>Bacteria</taxon>
        <taxon>Pseudomonadati</taxon>
        <taxon>Bacteroidota</taxon>
        <taxon>Bacteroidia</taxon>
        <taxon>Bacteroidales</taxon>
        <taxon>Prevotellaceae</taxon>
        <taxon>Segatella</taxon>
    </lineage>
</organism>
<evidence type="ECO:0000313" key="2">
    <source>
        <dbReference type="EMBL" id="GJG28630.1"/>
    </source>
</evidence>
<reference evidence="2" key="1">
    <citation type="submission" date="2021-08" db="EMBL/GenBank/DDBJ databases">
        <title>Prevotella lacticifex sp. nov., isolated from rumen of cow.</title>
        <authorList>
            <person name="Shinkai T."/>
            <person name="Ikeyama N."/>
            <person name="Kumagai M."/>
            <person name="Ohmori H."/>
            <person name="Sakamoto M."/>
            <person name="Ohkuma M."/>
            <person name="Mitsumori M."/>
        </authorList>
    </citation>
    <scope>NUCLEOTIDE SEQUENCE</scope>
    <source>
        <strain evidence="2">DSM 11371</strain>
    </source>
</reference>
<dbReference type="EMBL" id="BPTR01000001">
    <property type="protein sequence ID" value="GJG28630.1"/>
    <property type="molecule type" value="Genomic_DNA"/>
</dbReference>